<organism evidence="1 2">
    <name type="scientific">Smallanthus sonchifolius</name>
    <dbReference type="NCBI Taxonomy" id="185202"/>
    <lineage>
        <taxon>Eukaryota</taxon>
        <taxon>Viridiplantae</taxon>
        <taxon>Streptophyta</taxon>
        <taxon>Embryophyta</taxon>
        <taxon>Tracheophyta</taxon>
        <taxon>Spermatophyta</taxon>
        <taxon>Magnoliopsida</taxon>
        <taxon>eudicotyledons</taxon>
        <taxon>Gunneridae</taxon>
        <taxon>Pentapetalae</taxon>
        <taxon>asterids</taxon>
        <taxon>campanulids</taxon>
        <taxon>Asterales</taxon>
        <taxon>Asteraceae</taxon>
        <taxon>Asteroideae</taxon>
        <taxon>Heliantheae alliance</taxon>
        <taxon>Millerieae</taxon>
        <taxon>Smallanthus</taxon>
    </lineage>
</organism>
<evidence type="ECO:0000313" key="1">
    <source>
        <dbReference type="EMBL" id="KAI3814018.1"/>
    </source>
</evidence>
<dbReference type="Proteomes" id="UP001056120">
    <property type="component" value="Linkage Group LG06"/>
</dbReference>
<keyword evidence="2" id="KW-1185">Reference proteome</keyword>
<sequence length="2182" mass="249191">MSCSGDMSSGVDMSSIGDGVRICPSTGKMYYTPIVASSSKPSVGMLFHSIGEAYVFYKNYSKLADFETRKHTQCSTKGVITIKYIVCAKEGFQLFDEKVNDGAGSATKSKDRRRRPSKRIGCKAHIRLHLTKCMRYQIYGFDQEHNHSFVDEEDSHILCSSRKLTFTQEHILYDFSDMNIGPVRAFNLMRKMHGGFKKVGVTATDCKNFKRDLNLFIGEFDVDMAVQRLMKKKEYLPEFFCYYFCDEKVALAGLFWSDEEMKLNYGVFGDVMSFDATFRTNRHDLVFVPFTRIDNHHHNVTFGAALLASETAQSYKWHLETFLTSHGIAPKVVVTDQDPAMKIVIRDVFPDTGHRLCMWHIMIKVLDKVGTNLSHDEDFKEKICNVVCTDALEPVEFETQWFDVMVEYKLHSHKWLSDIYSLRFNWIHAFYCHEHMSGLMRTTSRSESENHFFGQLTNTKLTLVKFLSHFDTTMEAQRTSQQLWEALQKRCEGSLDVKKSRKELLKKHASVVYETKEINDKFLEALSSKFDMYLVLIKENVKYKTMSLEEVLGKIQSHDLNMQKKETNMEHIQDLSMYFAKTSGKTGARVAFFSGDTQDISNDHCSRVPSHSGFSANTVSSSSGTHNMNHRVADDYLAMFSSFMASYENFIRGKIHDPDVIEEDFRQIDPVDLEEMNIQWNMAMLMRQAKDFFKEDYLPSADEERDQVHNVESDIASGVSEDDIVLTQNSFDGADSENIPIAKVFMADMSDPSKVKDSVCHIYCSNCISIKDKLQKVMDDNTNLICDMKSMHTVNQKLKDNDKLCIGRIESLKRDLNSLGLKYKEQAYHLDMAYDEIEKRNEIVAKKNKEISDKESEVIKLHRKLENFENSSVVLDYFNANADPIKRVVGIGFVPPPFNANYVVEPEIIHEEEIDPKTALKVNPITGEDMIYDSDSEDEVFDDKKVEGIPKEVQLDEPKVVKNVTRDRWILTEPDEVKVDQPKISKMLQSSGFVAAGHQKKNLSTVTKQVFVQKKSVNCSVKSSEAYSSDKSSNSRKTPYIRNHQDKRVCFHCNEAGHILIHCPYKNQGKLKSVSSQQRVVTILKKPNLGQSTSSVVKNVPCQSFAKSSGFKQHDKHISRPIVFQNKFEIPHVGNPKGSQPEVKLSRPQRRRRKRKLKKFLEISESDNHKSNNVFPINHTMSSLRRSNCESYVPKVDDNVDCELLERQPRRTINNTWYVDSGCSRHMTGNIHLLEDVINIDGGYVSFAGNKGGYITGQCNLQNDKFKFEKVNYVEQLEHNLLSVSQVCDEKFSFHFNDSECYILKPGFVIPDEWILMKAPRRNDTYVLDMSVATTTDSIPTCLLSKASESDSILWHMKLAHINYRKMNYLVKNDLVIGVPKMKFSVLDDFTPCKKGKQHKKSHTSKLKNSIVTPLELLHMDLFGPISIRSIGGKSYCLVVTDDFSRFSWVKFLASKAETTELVQFLTLGLENLFKQKVRRIRSDNGNEFKNNKMGLFCLQKGIHHEFSAPYVPQQNGVAERKNRTLVETARTMLADSKLPDTFWAEAVNTACHVLTRVLTVKRHNKTCYELLNNRKLNLEYLLPFGNPCPLLKVRDVPTKFSAKAIEGIFLGYVANSTTKRVYNKETRQVEEWFHIDCSNRSLPQLAIGPDWAFDYDNLFKSFHLPSDISPEEVVVLYDSCQDAQNSGFLPTAVPQSSVPSTSAPDPNVASCSGTQESDSEDDNVILQDSSADPLLVDEPSNLTQAQGEIRTNLDSEIPVHQDLSYQSDTTQVDVLPVPEVASIKELKAHLITNIIGNLRDGVQTRSIIDNTCSYTGIKDTGVLDIEAMQEELAQFDKLNVWNLVDLPKGMYPIGTKWVFKCKKDDRGVVVRNKARLVVQGFNRQEVFQLDVKSAFLYGKVKEEVYVCQPLGFEDPLNPSEVFKLDKALYGLHQTPRACYGRVIIFLGLQVNQKEDGFFIHQSKYVNDILSRFKMEDCTPYDTPIPINHKLNSDPDGKEVDCRLYRAMIGSLMYLTASRPDIMFAVCICSRFQAKPKESHLIAVKRIFRYLKGKQRLELWFPHGSNFEFNAYTDSDFGGCCLDRKSTTGGCQFLGNRLVSWQCKKQTTVSISTCEAEYIAAASCCSQILRIQHQLRDYGLNFTEPPYKKLIELVKVHTYDNFADLFTRTFDRNSLKLELSID</sequence>
<evidence type="ECO:0000313" key="2">
    <source>
        <dbReference type="Proteomes" id="UP001056120"/>
    </source>
</evidence>
<accession>A0ACB9J252</accession>
<proteinExistence type="predicted"/>
<name>A0ACB9J252_9ASTR</name>
<reference evidence="2" key="1">
    <citation type="journal article" date="2022" name="Mol. Ecol. Resour.">
        <title>The genomes of chicory, endive, great burdock and yacon provide insights into Asteraceae palaeo-polyploidization history and plant inulin production.</title>
        <authorList>
            <person name="Fan W."/>
            <person name="Wang S."/>
            <person name="Wang H."/>
            <person name="Wang A."/>
            <person name="Jiang F."/>
            <person name="Liu H."/>
            <person name="Zhao H."/>
            <person name="Xu D."/>
            <person name="Zhang Y."/>
        </authorList>
    </citation>
    <scope>NUCLEOTIDE SEQUENCE [LARGE SCALE GENOMIC DNA]</scope>
    <source>
        <strain evidence="2">cv. Yunnan</strain>
    </source>
</reference>
<dbReference type="EMBL" id="CM042023">
    <property type="protein sequence ID" value="KAI3814018.1"/>
    <property type="molecule type" value="Genomic_DNA"/>
</dbReference>
<protein>
    <submittedName>
        <fullName evidence="1">Uncharacterized protein</fullName>
    </submittedName>
</protein>
<comment type="caution">
    <text evidence="1">The sequence shown here is derived from an EMBL/GenBank/DDBJ whole genome shotgun (WGS) entry which is preliminary data.</text>
</comment>
<reference evidence="1 2" key="2">
    <citation type="journal article" date="2022" name="Mol. Ecol. Resour.">
        <title>The genomes of chicory, endive, great burdock and yacon provide insights into Asteraceae paleo-polyploidization history and plant inulin production.</title>
        <authorList>
            <person name="Fan W."/>
            <person name="Wang S."/>
            <person name="Wang H."/>
            <person name="Wang A."/>
            <person name="Jiang F."/>
            <person name="Liu H."/>
            <person name="Zhao H."/>
            <person name="Xu D."/>
            <person name="Zhang Y."/>
        </authorList>
    </citation>
    <scope>NUCLEOTIDE SEQUENCE [LARGE SCALE GENOMIC DNA]</scope>
    <source>
        <strain evidence="2">cv. Yunnan</strain>
        <tissue evidence="1">Leaves</tissue>
    </source>
</reference>
<gene>
    <name evidence="1" type="ORF">L1987_18760</name>
</gene>